<proteinExistence type="inferred from homology"/>
<comment type="similarity">
    <text evidence="1">Belongs to the TonB-dependent receptor family.</text>
</comment>
<dbReference type="CDD" id="cd07341">
    <property type="entry name" value="M56_BlaR1_MecR1_like"/>
    <property type="match status" value="1"/>
</dbReference>
<feature type="domain" description="Peptidase M56" evidence="3">
    <location>
        <begin position="145"/>
        <end position="248"/>
    </location>
</feature>
<dbReference type="InterPro" id="IPR037066">
    <property type="entry name" value="Plug_dom_sf"/>
</dbReference>
<keyword evidence="1" id="KW-0998">Cell outer membrane</keyword>
<dbReference type="InterPro" id="IPR052173">
    <property type="entry name" value="Beta-lactam_resp_regulator"/>
</dbReference>
<keyword evidence="1" id="KW-0813">Transport</keyword>
<dbReference type="InterPro" id="IPR039426">
    <property type="entry name" value="TonB-dep_rcpt-like"/>
</dbReference>
<dbReference type="PANTHER" id="PTHR34978:SF3">
    <property type="entry name" value="SLR0241 PROTEIN"/>
    <property type="match status" value="1"/>
</dbReference>
<organism evidence="4 5">
    <name type="scientific">Mariniflexile jejuense</name>
    <dbReference type="NCBI Taxonomy" id="1173582"/>
    <lineage>
        <taxon>Bacteria</taxon>
        <taxon>Pseudomonadati</taxon>
        <taxon>Bacteroidota</taxon>
        <taxon>Flavobacteriia</taxon>
        <taxon>Flavobacteriales</taxon>
        <taxon>Flavobacteriaceae</taxon>
        <taxon>Mariniflexile</taxon>
    </lineage>
</organism>
<dbReference type="Proteomes" id="UP001597061">
    <property type="component" value="Unassembled WGS sequence"/>
</dbReference>
<name>A0ABW3JLK9_9FLAO</name>
<feature type="transmembrane region" description="Helical" evidence="2">
    <location>
        <begin position="34"/>
        <end position="54"/>
    </location>
</feature>
<dbReference type="PROSITE" id="PS52016">
    <property type="entry name" value="TONB_DEPENDENT_REC_3"/>
    <property type="match status" value="1"/>
</dbReference>
<dbReference type="Gene3D" id="2.170.130.10">
    <property type="entry name" value="TonB-dependent receptor, plug domain"/>
    <property type="match status" value="2"/>
</dbReference>
<accession>A0ABW3JLK9</accession>
<evidence type="ECO:0000313" key="5">
    <source>
        <dbReference type="Proteomes" id="UP001597061"/>
    </source>
</evidence>
<feature type="transmembrane region" description="Helical" evidence="2">
    <location>
        <begin position="171"/>
        <end position="190"/>
    </location>
</feature>
<gene>
    <name evidence="4" type="ORF">ACFQ1R_14665</name>
</gene>
<dbReference type="Pfam" id="PF05569">
    <property type="entry name" value="Peptidase_M56"/>
    <property type="match status" value="1"/>
</dbReference>
<protein>
    <submittedName>
        <fullName evidence="4">M56 family metallopeptidase</fullName>
    </submittedName>
</protein>
<evidence type="ECO:0000256" key="2">
    <source>
        <dbReference type="SAM" id="Phobius"/>
    </source>
</evidence>
<evidence type="ECO:0000313" key="4">
    <source>
        <dbReference type="EMBL" id="MFD0991347.1"/>
    </source>
</evidence>
<keyword evidence="5" id="KW-1185">Reference proteome</keyword>
<evidence type="ECO:0000256" key="1">
    <source>
        <dbReference type="PROSITE-ProRule" id="PRU01360"/>
    </source>
</evidence>
<dbReference type="SUPFAM" id="SSF56935">
    <property type="entry name" value="Porins"/>
    <property type="match status" value="1"/>
</dbReference>
<comment type="subcellular location">
    <subcellularLocation>
        <location evidence="1">Cell outer membrane</location>
        <topology evidence="1">Multi-pass membrane protein</topology>
    </subcellularLocation>
</comment>
<feature type="transmembrane region" description="Helical" evidence="2">
    <location>
        <begin position="258"/>
        <end position="275"/>
    </location>
</feature>
<keyword evidence="1 2" id="KW-0472">Membrane</keyword>
<keyword evidence="1" id="KW-1134">Transmembrane beta strand</keyword>
<sequence length="619" mass="69919">MEHLLKTSVIIAIFYVCYKLFLQRETFFEQNRWFLLAGLITAFLLPYVVIPIYVEATPLNLDNLVFNTTIPVENIEKPFSILDYLPIIYGIGIGIFFIRFLIQFASLGLVIFKNKGEKVGGYTFIKTSDAISPFSFFNWIVYNPNQFSDTELNQIITHEKVHASQKHSFDILLTHISCILLWFNPFVWFYNKDLKQNLEFIADKVTANKSDCKKSYQYTLLKTSMPSHQMALSNPFYNSLIKKRIVMLHKSKSNKINLIKYALVIPVLGLFLMSFNTETVYVSKNTTQETLAKKDIIVVVITKIFSENDFDKLKTKLETEGYTAKFKGIKRNSENEIIAIKIEVTSKTSNANFNLDGDEAISPIKIAIEDGEISISNSSSSKEKHVVFITKDGETHTMNNSNSESNVLIFKSGDSDITSEEKIIIKNGDTLHVEKSLNKKAVILDIDDEGKKVHKVVKIRNNATNNNASWISSDKEDEKVVFSSKTGSKVKIISTDEKAPLIILDGKEIDNDEMNSINPNTIEKVDVLKGENAIRIHGDKGKNGVILITSKNDSSKYTVKLSGEALYKIDGKEVKKEDVDKLNPDDIASINVLKDETATKNYGEKGKNGVIEITTKKKM</sequence>
<evidence type="ECO:0000259" key="3">
    <source>
        <dbReference type="Pfam" id="PF05569"/>
    </source>
</evidence>
<dbReference type="EMBL" id="JBHTJI010000042">
    <property type="protein sequence ID" value="MFD0991347.1"/>
    <property type="molecule type" value="Genomic_DNA"/>
</dbReference>
<feature type="transmembrane region" description="Helical" evidence="2">
    <location>
        <begin position="87"/>
        <end position="112"/>
    </location>
</feature>
<keyword evidence="2" id="KW-1133">Transmembrane helix</keyword>
<dbReference type="PANTHER" id="PTHR34978">
    <property type="entry name" value="POSSIBLE SENSOR-TRANSDUCER PROTEIN BLAR"/>
    <property type="match status" value="1"/>
</dbReference>
<feature type="transmembrane region" description="Helical" evidence="2">
    <location>
        <begin position="124"/>
        <end position="142"/>
    </location>
</feature>
<comment type="caution">
    <text evidence="4">The sequence shown here is derived from an EMBL/GenBank/DDBJ whole genome shotgun (WGS) entry which is preliminary data.</text>
</comment>
<feature type="transmembrane region" description="Helical" evidence="2">
    <location>
        <begin position="6"/>
        <end position="22"/>
    </location>
</feature>
<reference evidence="5" key="1">
    <citation type="journal article" date="2019" name="Int. J. Syst. Evol. Microbiol.">
        <title>The Global Catalogue of Microorganisms (GCM) 10K type strain sequencing project: providing services to taxonomists for standard genome sequencing and annotation.</title>
        <authorList>
            <consortium name="The Broad Institute Genomics Platform"/>
            <consortium name="The Broad Institute Genome Sequencing Center for Infectious Disease"/>
            <person name="Wu L."/>
            <person name="Ma J."/>
        </authorList>
    </citation>
    <scope>NUCLEOTIDE SEQUENCE [LARGE SCALE GENOMIC DNA]</scope>
    <source>
        <strain evidence="5">CCUG 62414</strain>
    </source>
</reference>
<dbReference type="InterPro" id="IPR008756">
    <property type="entry name" value="Peptidase_M56"/>
</dbReference>
<dbReference type="RefSeq" id="WP_379927025.1">
    <property type="nucleotide sequence ID" value="NZ_JBHTJI010000042.1"/>
</dbReference>
<keyword evidence="1 2" id="KW-0812">Transmembrane</keyword>